<protein>
    <submittedName>
        <fullName evidence="5">Oleandomycin glycosyltransferase</fullName>
        <ecNumber evidence="5">2.4.1.-</ecNumber>
    </submittedName>
</protein>
<organism evidence="5 6">
    <name type="scientific">Sarcina ventriculi</name>
    <name type="common">Clostridium ventriculi</name>
    <dbReference type="NCBI Taxonomy" id="1267"/>
    <lineage>
        <taxon>Bacteria</taxon>
        <taxon>Bacillati</taxon>
        <taxon>Bacillota</taxon>
        <taxon>Clostridia</taxon>
        <taxon>Eubacteriales</taxon>
        <taxon>Clostridiaceae</taxon>
        <taxon>Sarcina</taxon>
    </lineage>
</organism>
<dbReference type="PROSITE" id="PS00375">
    <property type="entry name" value="UDPGT"/>
    <property type="match status" value="1"/>
</dbReference>
<name>A0ABP2APB4_SARVE</name>
<dbReference type="InterPro" id="IPR010610">
    <property type="entry name" value="EryCIII-like_C"/>
</dbReference>
<dbReference type="InterPro" id="IPR006326">
    <property type="entry name" value="UDPGT_MGT-like"/>
</dbReference>
<sequence length="383" mass="43955">MAKILIINVPAHGHVNPTIGLTKALVRAGHDVTYLVSEEFRSKIEPTGAVFESYDFDNKRPFTEKNVRRVYDRALELGKNADCIVYEMMFFLGKALGDKLNKPTVRLYSCFAWNKEISQQVFNNCGFKLKLLGNRAFRKVAFSRRLKSFETKTQDIIDEITDIPADLNIVYTTREFQVDNDRFDDKIWKFVGPSIVDRNDKNDIPFNEIKNKIIYVSLGTIFNNSLKFFKNCIEAFKNTDVTVIMSIGKTLKKEQLGKIPNNFYVYNFVPQIEVLKRTDLFITHGGMNSTSEAMYFGVPLIVVPQAADQPIVGKRIEDLELGRVINKNNISSNIIRNYANEILNDDRYKDNMMKMRTKVRQAGGEERAVELINDLLKEKLGSD</sequence>
<dbReference type="Gene3D" id="3.40.50.2000">
    <property type="entry name" value="Glycogen Phosphorylase B"/>
    <property type="match status" value="2"/>
</dbReference>
<dbReference type="EMBL" id="CYZR01000003">
    <property type="protein sequence ID" value="CUN80864.1"/>
    <property type="molecule type" value="Genomic_DNA"/>
</dbReference>
<dbReference type="PANTHER" id="PTHR48043:SF145">
    <property type="entry name" value="FI06409P-RELATED"/>
    <property type="match status" value="1"/>
</dbReference>
<dbReference type="InterPro" id="IPR002213">
    <property type="entry name" value="UDP_glucos_trans"/>
</dbReference>
<dbReference type="NCBIfam" id="TIGR01426">
    <property type="entry name" value="MGT"/>
    <property type="match status" value="1"/>
</dbReference>
<proteinExistence type="inferred from homology"/>
<dbReference type="PANTHER" id="PTHR48043">
    <property type="entry name" value="EG:EG0003.4 PROTEIN-RELATED"/>
    <property type="match status" value="1"/>
</dbReference>
<reference evidence="5 6" key="1">
    <citation type="submission" date="2015-09" db="EMBL/GenBank/DDBJ databases">
        <authorList>
            <consortium name="Pathogen Informatics"/>
            <person name="Wu L."/>
            <person name="Ma J."/>
        </authorList>
    </citation>
    <scope>NUCLEOTIDE SEQUENCE [LARGE SCALE GENOMIC DNA]</scope>
    <source>
        <strain evidence="5 6">2789STDY5834858</strain>
    </source>
</reference>
<dbReference type="InterPro" id="IPR035595">
    <property type="entry name" value="UDP_glycos_trans_CS"/>
</dbReference>
<gene>
    <name evidence="5" type="primary">oleD_6</name>
    <name evidence="5" type="ORF">ERS852473_01149</name>
</gene>
<keyword evidence="2 5" id="KW-0328">Glycosyltransferase</keyword>
<dbReference type="GO" id="GO:0016757">
    <property type="term" value="F:glycosyltransferase activity"/>
    <property type="evidence" value="ECO:0007669"/>
    <property type="project" value="UniProtKB-KW"/>
</dbReference>
<evidence type="ECO:0000313" key="5">
    <source>
        <dbReference type="EMBL" id="CUN80864.1"/>
    </source>
</evidence>
<dbReference type="Proteomes" id="UP000095488">
    <property type="component" value="Unassembled WGS sequence"/>
</dbReference>
<dbReference type="InterPro" id="IPR050271">
    <property type="entry name" value="UDP-glycosyltransferase"/>
</dbReference>
<evidence type="ECO:0000259" key="4">
    <source>
        <dbReference type="Pfam" id="PF06722"/>
    </source>
</evidence>
<keyword evidence="6" id="KW-1185">Reference proteome</keyword>
<evidence type="ECO:0000313" key="6">
    <source>
        <dbReference type="Proteomes" id="UP000095488"/>
    </source>
</evidence>
<dbReference type="RefSeq" id="WP_055258522.1">
    <property type="nucleotide sequence ID" value="NZ_CABIXL010000003.1"/>
</dbReference>
<comment type="similarity">
    <text evidence="1">Belongs to the UDP-glycosyltransferase family.</text>
</comment>
<evidence type="ECO:0000256" key="2">
    <source>
        <dbReference type="ARBA" id="ARBA00022676"/>
    </source>
</evidence>
<dbReference type="Pfam" id="PF06722">
    <property type="entry name" value="EryCIII-like_C"/>
    <property type="match status" value="1"/>
</dbReference>
<feature type="domain" description="Erythromycin biosynthesis protein CIII-like C-terminal" evidence="4">
    <location>
        <begin position="234"/>
        <end position="358"/>
    </location>
</feature>
<dbReference type="SUPFAM" id="SSF53756">
    <property type="entry name" value="UDP-Glycosyltransferase/glycogen phosphorylase"/>
    <property type="match status" value="1"/>
</dbReference>
<evidence type="ECO:0000256" key="3">
    <source>
        <dbReference type="ARBA" id="ARBA00022679"/>
    </source>
</evidence>
<accession>A0ABP2APB4</accession>
<dbReference type="EC" id="2.4.1.-" evidence="5"/>
<keyword evidence="3 5" id="KW-0808">Transferase</keyword>
<comment type="caution">
    <text evidence="5">The sequence shown here is derived from an EMBL/GenBank/DDBJ whole genome shotgun (WGS) entry which is preliminary data.</text>
</comment>
<dbReference type="CDD" id="cd03784">
    <property type="entry name" value="GT1_Gtf-like"/>
    <property type="match status" value="1"/>
</dbReference>
<evidence type="ECO:0000256" key="1">
    <source>
        <dbReference type="ARBA" id="ARBA00009995"/>
    </source>
</evidence>